<dbReference type="PANTHER" id="PTHR31901">
    <property type="entry name" value="GH3 DOMAIN-CONTAINING PROTEIN"/>
    <property type="match status" value="1"/>
</dbReference>
<feature type="domain" description="GH3 middle" evidence="1">
    <location>
        <begin position="326"/>
        <end position="390"/>
    </location>
</feature>
<accession>A0AAU8JCT2</accession>
<sequence length="517" mass="58057">MYPWALMQNTVSPYLQEYLAALPNSCTVQQQRLKEIVLGNSESIFGQKFKFSAIRSYREYCDLVPVQTYEDLAPYIQKIAEGENRVLTSDPVVAFEITGGSTGGAKLIPYTEAGLTAFRQAIFPWLADLLQHRPGIKKGRTYWAISPAMRHITKTAGGIPVGMPNDAAYFGDSVAAYLVQVLAVPTDFGLISDLDEWRYLTALFLLAAEDLTLISVWSPTFLLQIIEEIKNHRDRLIDDIARGTGSLPPQPVRAKLLKLALSKSQPDTEQIWPHLDTISCWKDAAAQAFIPQLQTVFPQAWIQGKGLLATEGVVTFPLTDCSHPILAINSNFYEFIDERNNPYLSHELNTGHSYKVALTTPSGLYRYDTGDRIIVRGWHQQTPLLEFVGRTGLVSDLCGEKLTEEFVLNQLKNMPGFAMLAPSLELKPHYALFLDKKDCDQATAISISQKLDRAFRSNPQYQYARDLGQLGAITAYRVKNPLEKYLNYALKQGQRLGDIKPPALRGETGWEQRFEVF</sequence>
<name>A0AAU8JCT2_9CYAN</name>
<dbReference type="InterPro" id="IPR004993">
    <property type="entry name" value="GH3"/>
</dbReference>
<dbReference type="PANTHER" id="PTHR31901:SF9">
    <property type="entry name" value="GH3 DOMAIN-CONTAINING PROTEIN"/>
    <property type="match status" value="1"/>
</dbReference>
<dbReference type="SUPFAM" id="SSF56801">
    <property type="entry name" value="Acetyl-CoA synthetase-like"/>
    <property type="match status" value="1"/>
</dbReference>
<protein>
    <submittedName>
        <fullName evidence="3">GH3 auxin-responsive promoter family protein</fullName>
    </submittedName>
</protein>
<dbReference type="InterPro" id="IPR055378">
    <property type="entry name" value="GH3_C"/>
</dbReference>
<dbReference type="InterPro" id="IPR055377">
    <property type="entry name" value="GH3_M"/>
</dbReference>
<evidence type="ECO:0000259" key="1">
    <source>
        <dbReference type="Pfam" id="PF23571"/>
    </source>
</evidence>
<proteinExistence type="predicted"/>
<dbReference type="Pfam" id="PF23571">
    <property type="entry name" value="GH3_M"/>
    <property type="match status" value="1"/>
</dbReference>
<evidence type="ECO:0000259" key="2">
    <source>
        <dbReference type="Pfam" id="PF23572"/>
    </source>
</evidence>
<reference evidence="3" key="1">
    <citation type="submission" date="2024-07" db="EMBL/GenBank/DDBJ databases">
        <authorList>
            <person name="Kim Y.J."/>
            <person name="Jeong J.Y."/>
        </authorList>
    </citation>
    <scope>NUCLEOTIDE SEQUENCE</scope>
    <source>
        <strain evidence="3">GIHE-MW2</strain>
    </source>
</reference>
<dbReference type="Pfam" id="PF23572">
    <property type="entry name" value="GH3_C"/>
    <property type="match status" value="1"/>
</dbReference>
<dbReference type="AlphaFoldDB" id="A0AAU8JCT2"/>
<dbReference type="GO" id="GO:0016881">
    <property type="term" value="F:acid-amino acid ligase activity"/>
    <property type="evidence" value="ECO:0007669"/>
    <property type="project" value="TreeGrafter"/>
</dbReference>
<dbReference type="GO" id="GO:0005737">
    <property type="term" value="C:cytoplasm"/>
    <property type="evidence" value="ECO:0007669"/>
    <property type="project" value="TreeGrafter"/>
</dbReference>
<evidence type="ECO:0000313" key="3">
    <source>
        <dbReference type="EMBL" id="XCM35984.1"/>
    </source>
</evidence>
<dbReference type="Pfam" id="PF03321">
    <property type="entry name" value="GH3"/>
    <property type="match status" value="1"/>
</dbReference>
<organism evidence="3">
    <name type="scientific">Planktothricoides raciborskii GIHE-MW2</name>
    <dbReference type="NCBI Taxonomy" id="2792601"/>
    <lineage>
        <taxon>Bacteria</taxon>
        <taxon>Bacillati</taxon>
        <taxon>Cyanobacteriota</taxon>
        <taxon>Cyanophyceae</taxon>
        <taxon>Oscillatoriophycideae</taxon>
        <taxon>Oscillatoriales</taxon>
        <taxon>Oscillatoriaceae</taxon>
        <taxon>Planktothricoides</taxon>
    </lineage>
</organism>
<feature type="domain" description="GH3 C-terminal" evidence="2">
    <location>
        <begin position="417"/>
        <end position="504"/>
    </location>
</feature>
<dbReference type="EMBL" id="CP159837">
    <property type="protein sequence ID" value="XCM35984.1"/>
    <property type="molecule type" value="Genomic_DNA"/>
</dbReference>
<gene>
    <name evidence="3" type="ORF">ABWT76_004705</name>
</gene>
<dbReference type="RefSeq" id="WP_156331446.1">
    <property type="nucleotide sequence ID" value="NZ_CP159837.1"/>
</dbReference>